<feature type="domain" description="PDZ" evidence="11">
    <location>
        <begin position="1726"/>
        <end position="1809"/>
    </location>
</feature>
<dbReference type="OMA" id="CNTIEIG"/>
<feature type="domain" description="L27" evidence="12">
    <location>
        <begin position="4"/>
        <end position="62"/>
    </location>
</feature>
<feature type="compositionally biased region" description="Low complexity" evidence="10">
    <location>
        <begin position="2325"/>
        <end position="2336"/>
    </location>
</feature>
<feature type="compositionally biased region" description="Low complexity" evidence="10">
    <location>
        <begin position="1128"/>
        <end position="1143"/>
    </location>
</feature>
<evidence type="ECO:0000256" key="2">
    <source>
        <dbReference type="ARBA" id="ARBA00004435"/>
    </source>
</evidence>
<dbReference type="CDD" id="cd06676">
    <property type="entry name" value="PDZ13_MUPP1-like"/>
    <property type="match status" value="1"/>
</dbReference>
<dbReference type="RefSeq" id="XP_035698733.1">
    <property type="nucleotide sequence ID" value="XM_035842840.1"/>
</dbReference>
<sequence>MPVGQQEAEHAVDVLQKMQEQLRAGGDSSVDLASIIHMLDSPLFRQILNIQASVKQLKKQVNKQTNKHTGLRQTVENSPPSAVQDFEFSPTGHLVMAPKGKASNGTTVVEVNGQPAEAVAVHGAPSLMSAAPQMGEEDFQRAIQAAAQGREVENIKLYKPETGGLGFSVVGLRSENRGELGIFVQDIQPGGVADRDGRLKESDQILAIDHQLLDASISHQEAISILQKAHGIVELVVARGGIPEPDASDSRGPSNLSELAEKLGVTQWSHVEMIELVNDGRGLGFGIIGGQTRGIEVKTIVPQGVADRDGRLKPADHILQIGDTPLKGMGSEQVANVLRQSGSHVRLLIARGKLNNTQAAPAATSVKQAEEVESAPSAEIEQFEAELTKDSQGLGITIAGYVGEKSSEELSGIFVKSIAPGSAADRDGRIRVNDQIVEVDGRSLQGFSNQQAVEVLRSTGQVVQLKLARYKDGPKFLQPSERGSTPSPSASPAITPSPAPDLSETPSLEQAPPPYPYLGEEMPSPIPRDESPALGYPKEGQVNLEDIQLFTDASYDLTPEAEEGIKQYWQDQAGEDMEIVVAHISKFLSLTVIQMTVSVILLSVKILLQYMYLTPEAEEGIKQYWQDQAGEDMEIVVAHISKFLSLDLTPEAEEGIKQYWQDQAGEDMEIVVAHISKFREGGGLGISLEGTVDVEDGQEVRPHHYIRSILPDGPVGVDGKLKGGDELLEVNGHQLLGLDHREVVGILKDLPTNVRIVCGRRPEPVERPPDIPTIRPLDVEELNSKRMSFTGSPDVGMMARARSEGSIPPAVESESPSLDKSKSRSLEPLSQLAMWSPDIQTIELPKGEKGLGFSILDYQCELAMWSPDIQTIELPKGEKGLGFSILDYQDPLSPNQMVIVIRSLVHGGVAQQDERLVPGLMSVNNAFNLEHANLETAVQALKGAPPGIVRIGVSKPLPVPESFQDEEPSFSRPPPVVPPPEPRSTPPQSPIMEETSSFASITMATATIATVTEDESDMMEAKELQVSQVEQVQAPGVEVRRRPPTPPPKPTLRKVEVVVKEAAPPPVPIEPPPVIIREKLLGTNHRPQRGSYVILKRCEIGTQTNIEVTPMGARESSLKETQEVDISFGSTGSRSTSSETLTSVGDLSLPGGEPRLLPSSLEQTVEINKGNSSLGLTVNPDKEGNGIIVKSITHGGAISKDGRITVSDVITAVNGESTKGLNIYQAKALLRRQSLLGGDIRLNGESTKGLNIYQAKALLRRQSLLGGDIRSTRPRLCSGGSLCWVGTSGETFVCLFVYVTVGDVITAVNGESTKGLNIYQAKALLRRQSLLGGDIRDNDNSRFILRNCHSITFIKAEDIATYKETAAAAQTSFTTSVVTRTPEPSRPPPQLPTVPPPPTNQESPSQDKPFFSPYQSQKIQKMSPPAHLKPFTTISPAKSGEPTKMVQIYREPNQSLGISIVGGKSMVVNRTEVQCQGIFIKHVLEESPAGKDGNLKPGDRVLEVDGMDLREASHDQAVEVVRNAGNPVCFLIHSVDGMDLREASHDQAVEVVDGMDLREASHDQAVEVVDGMDLREASHDQAVEVVDGMDLREASHDQAVEVVDGMDLREASHDQAVEVVRNAGNPVCFLIQRLAPSGQEALSDSMEISPGPVLEAGVEQQVAEGAPVMHFSSPTSEAPPSNDGSIVTATAVMVNESSDSEEEDEFGYTYKTVQKRYGDLNGDLHIVELQKGERGLGLSLAGNRDRTRTSVFVVGVAPDGAAAEDGRIQVGDELLEINGEVLYGRTHHSASQVIKSIPPGVVKIVLLRNEEATESLSMSPIRFLTTSSGEFYGSPSDPGQDAVERRVSSFLSPDFSISLLGQDENSHPGSPVPPSMEPTMVSTLHHSPWIPCSKTPTGLGFAIGEGRDISTGDPGIFVKNITDGGAAHEDGRLQMGDQILGVDDESLVGLSYDQAVGILKKTQGTVRLTVCSDNRRYIPTDQPSFIQPTQVNHAPVTQTGLDQAPIVDEITGLFVNHAPVTQTGLDQAPIVDEITGQPRTGHSDWTGPGSHSGRDHRSTTHRPLRLDWTRLPFWTRSQVYHAPVTQTGLDQAPIVDEITVSGVPYEKVEEDVDQLEESSPPQEHPDHMDPRTCPIIPGRITVIDIEKGKTGLGLSIVGGSDTLLGAIIIHEVYEEGAAAKDSRLWAGDQILEVNGEDLRNATHDHAINVLRQTPSRVRLIVFRDENQYKEEDLYDVFSVELEKRIGKGLGLSIVGRRNDVGVFISDVVKGGVAEQDGRLMQGDQILSVNGEDMRSATQDNAAAVLKTAQGTVVLTIGRLKASSQASRRTSMASSSSHTLDKAGSTGSMDRAGIITGPRRVAAAADSADFPTEGVRMVEMYKGPQDSLGVSIAGGVGSPLGDVPIFIAMVQANGVAAQTQKLRVGDRILSINGQALEGVTHAQAVNMLMQTTGRVVLEVSQGDELANMAGGDAAPSVASVMATSAESSSPLNFNDDLGGPTQYKTIELERGPDGLGFSIVGGHGSPHGDLPIYVKTVFAKGAAAEDGRLKRGDQIVAVNNEPLEGVTHEEAVSILKKSKGKIVLTVLT</sequence>
<dbReference type="Pfam" id="PF09045">
    <property type="entry name" value="L27_2"/>
    <property type="match status" value="1"/>
</dbReference>
<dbReference type="GO" id="GO:0016324">
    <property type="term" value="C:apical plasma membrane"/>
    <property type="evidence" value="ECO:0007669"/>
    <property type="project" value="UniProtKB-SubCell"/>
</dbReference>
<name>A0A9J7MD70_BRAFL</name>
<feature type="region of interest" description="Disordered" evidence="10">
    <location>
        <begin position="473"/>
        <end position="537"/>
    </location>
</feature>
<dbReference type="PROSITE" id="PS50106">
    <property type="entry name" value="PDZ"/>
    <property type="match status" value="13"/>
</dbReference>
<dbReference type="CDD" id="cd06791">
    <property type="entry name" value="PDZ3_MUPP1-like"/>
    <property type="match status" value="1"/>
</dbReference>
<dbReference type="CDD" id="cd06668">
    <property type="entry name" value="PDZ4_MUPP1-like"/>
    <property type="match status" value="1"/>
</dbReference>
<reference evidence="13" key="2">
    <citation type="journal article" date="2020" name="Nat. Ecol. Evol.">
        <title>Deeply conserved synteny resolves early events in vertebrate evolution.</title>
        <authorList>
            <person name="Simakov O."/>
            <person name="Marletaz F."/>
            <person name="Yue J.X."/>
            <person name="O'Connell B."/>
            <person name="Jenkins J."/>
            <person name="Brandt A."/>
            <person name="Calef R."/>
            <person name="Tung C.H."/>
            <person name="Huang T.K."/>
            <person name="Schmutz J."/>
            <person name="Satoh N."/>
            <person name="Yu J.K."/>
            <person name="Putnam N.H."/>
            <person name="Green R.E."/>
            <person name="Rokhsar D.S."/>
        </authorList>
    </citation>
    <scope>NUCLEOTIDE SEQUENCE [LARGE SCALE GENOMIC DNA]</scope>
    <source>
        <strain evidence="13">S238N-H82</strain>
    </source>
</reference>
<feature type="region of interest" description="Disordered" evidence="10">
    <location>
        <begin position="1373"/>
        <end position="1439"/>
    </location>
</feature>
<feature type="domain" description="PDZ" evidence="11">
    <location>
        <begin position="871"/>
        <end position="948"/>
    </location>
</feature>
<dbReference type="InterPro" id="IPR036034">
    <property type="entry name" value="PDZ_sf"/>
</dbReference>
<dbReference type="PANTHER" id="PTHR19964:SF92">
    <property type="entry name" value="PATJ HOMOLOG"/>
    <property type="match status" value="1"/>
</dbReference>
<evidence type="ECO:0000313" key="13">
    <source>
        <dbReference type="Proteomes" id="UP000001554"/>
    </source>
</evidence>
<keyword evidence="9" id="KW-0175">Coiled coil</keyword>
<evidence type="ECO:0000259" key="11">
    <source>
        <dbReference type="PROSITE" id="PS50106"/>
    </source>
</evidence>
<dbReference type="FunFam" id="2.30.42.10:FF:000110">
    <property type="entry name" value="multiple PDZ domain protein isoform X2"/>
    <property type="match status" value="1"/>
</dbReference>
<dbReference type="SUPFAM" id="SSF50156">
    <property type="entry name" value="PDZ domain-like"/>
    <property type="match status" value="13"/>
</dbReference>
<feature type="domain" description="PDZ" evidence="11">
    <location>
        <begin position="273"/>
        <end position="353"/>
    </location>
</feature>
<dbReference type="FunFam" id="2.30.42.10:FF:000070">
    <property type="entry name" value="Multiple PDZ domain protein"/>
    <property type="match status" value="1"/>
</dbReference>
<feature type="domain" description="PDZ" evidence="11">
    <location>
        <begin position="1445"/>
        <end position="1536"/>
    </location>
</feature>
<feature type="region of interest" description="Disordered" evidence="10">
    <location>
        <begin position="2112"/>
        <end position="2132"/>
    </location>
</feature>
<dbReference type="Gene3D" id="6.20.370.60">
    <property type="match status" value="1"/>
</dbReference>
<dbReference type="Pfam" id="PF00595">
    <property type="entry name" value="PDZ"/>
    <property type="match status" value="12"/>
</dbReference>
<keyword evidence="3" id="KW-0796">Tight junction</keyword>
<dbReference type="CDD" id="cd06669">
    <property type="entry name" value="PDZ5_MUPP1-like"/>
    <property type="match status" value="1"/>
</dbReference>
<evidence type="ECO:0000256" key="6">
    <source>
        <dbReference type="ARBA" id="ARBA00022737"/>
    </source>
</evidence>
<feature type="domain" description="PDZ" evidence="11">
    <location>
        <begin position="2238"/>
        <end position="2320"/>
    </location>
</feature>
<dbReference type="Proteomes" id="UP000001554">
    <property type="component" value="Chromosome 15"/>
</dbReference>
<feature type="domain" description="PDZ" evidence="11">
    <location>
        <begin position="384"/>
        <end position="471"/>
    </location>
</feature>
<feature type="compositionally biased region" description="Low complexity" evidence="10">
    <location>
        <begin position="484"/>
        <end position="496"/>
    </location>
</feature>
<feature type="compositionally biased region" description="Pro residues" evidence="10">
    <location>
        <begin position="971"/>
        <end position="989"/>
    </location>
</feature>
<feature type="region of interest" description="Disordered" evidence="10">
    <location>
        <begin position="801"/>
        <end position="825"/>
    </location>
</feature>
<evidence type="ECO:0000256" key="9">
    <source>
        <dbReference type="SAM" id="Coils"/>
    </source>
</evidence>
<feature type="region of interest" description="Disordered" evidence="10">
    <location>
        <begin position="2325"/>
        <end position="2351"/>
    </location>
</feature>
<dbReference type="InterPro" id="IPR036892">
    <property type="entry name" value="L27_dom_sf"/>
</dbReference>
<keyword evidence="13" id="KW-1185">Reference proteome</keyword>
<dbReference type="Gene3D" id="1.10.287.650">
    <property type="entry name" value="L27 domain"/>
    <property type="match status" value="1"/>
</dbReference>
<dbReference type="InterPro" id="IPR004172">
    <property type="entry name" value="L27_dom"/>
</dbReference>
<dbReference type="CDD" id="cd06689">
    <property type="entry name" value="PDZ1_MUPP1-like"/>
    <property type="match status" value="1"/>
</dbReference>
<dbReference type="CDD" id="cd06667">
    <property type="entry name" value="PDZ2_MUPP1-like"/>
    <property type="match status" value="1"/>
</dbReference>
<dbReference type="KEGG" id="bfo:118431598"/>
<dbReference type="CDD" id="cd06671">
    <property type="entry name" value="PDZ7_MUPP1-PD6_PATJ-like"/>
    <property type="match status" value="1"/>
</dbReference>
<dbReference type="SMART" id="SM00228">
    <property type="entry name" value="PDZ"/>
    <property type="match status" value="13"/>
</dbReference>
<organism evidence="13 14">
    <name type="scientific">Branchiostoma floridae</name>
    <name type="common">Florida lancelet</name>
    <name type="synonym">Amphioxus</name>
    <dbReference type="NCBI Taxonomy" id="7739"/>
    <lineage>
        <taxon>Eukaryota</taxon>
        <taxon>Metazoa</taxon>
        <taxon>Chordata</taxon>
        <taxon>Cephalochordata</taxon>
        <taxon>Leptocardii</taxon>
        <taxon>Amphioxiformes</taxon>
        <taxon>Branchiostomatidae</taxon>
        <taxon>Branchiostoma</taxon>
    </lineage>
</organism>
<keyword evidence="4" id="KW-1003">Cell membrane</keyword>
<feature type="compositionally biased region" description="Basic and acidic residues" evidence="10">
    <location>
        <begin position="2052"/>
        <end position="2061"/>
    </location>
</feature>
<feature type="domain" description="PDZ" evidence="11">
    <location>
        <begin position="2142"/>
        <end position="2225"/>
    </location>
</feature>
<feature type="domain" description="PDZ" evidence="11">
    <location>
        <begin position="2504"/>
        <end position="2587"/>
    </location>
</feature>
<protein>
    <submittedName>
        <fullName evidence="14">LOW QUALITY PROTEIN: multiple PDZ domain protein-like</fullName>
    </submittedName>
</protein>
<evidence type="ECO:0000313" key="14">
    <source>
        <dbReference type="RefSeq" id="XP_035698733.1"/>
    </source>
</evidence>
<evidence type="ECO:0000256" key="10">
    <source>
        <dbReference type="SAM" id="MobiDB-lite"/>
    </source>
</evidence>
<feature type="region of interest" description="Disordered" evidence="10">
    <location>
        <begin position="959"/>
        <end position="992"/>
    </location>
</feature>
<keyword evidence="5" id="KW-0597">Phosphoprotein</keyword>
<dbReference type="InterPro" id="IPR015132">
    <property type="entry name" value="L27_2"/>
</dbReference>
<accession>A0A9J7MD70</accession>
<feature type="domain" description="PDZ" evidence="11">
    <location>
        <begin position="672"/>
        <end position="762"/>
    </location>
</feature>
<dbReference type="InterPro" id="IPR001478">
    <property type="entry name" value="PDZ"/>
</dbReference>
<dbReference type="CDD" id="cd06670">
    <property type="entry name" value="PDZ6_MUPP1-like"/>
    <property type="match status" value="1"/>
</dbReference>
<dbReference type="CDD" id="cd06672">
    <property type="entry name" value="PDZ8_MUPP1-PDZ7_PATJ-PDZ2_INAD-like"/>
    <property type="match status" value="1"/>
</dbReference>
<feature type="domain" description="PDZ" evidence="11">
    <location>
        <begin position="2376"/>
        <end position="2462"/>
    </location>
</feature>
<evidence type="ECO:0000256" key="3">
    <source>
        <dbReference type="ARBA" id="ARBA00022427"/>
    </source>
</evidence>
<dbReference type="PANTHER" id="PTHR19964">
    <property type="entry name" value="MULTIPLE PDZ DOMAIN PROTEIN"/>
    <property type="match status" value="1"/>
</dbReference>
<comment type="subcellular location">
    <subcellularLocation>
        <location evidence="1">Apical cell membrane</location>
    </subcellularLocation>
    <subcellularLocation>
        <location evidence="2">Cell junction</location>
        <location evidence="2">Tight junction</location>
    </subcellularLocation>
</comment>
<feature type="domain" description="PDZ" evidence="11">
    <location>
        <begin position="1889"/>
        <end position="1974"/>
    </location>
</feature>
<evidence type="ECO:0000256" key="1">
    <source>
        <dbReference type="ARBA" id="ARBA00004221"/>
    </source>
</evidence>
<gene>
    <name evidence="14" type="primary">LOC118431598</name>
</gene>
<evidence type="ECO:0000256" key="4">
    <source>
        <dbReference type="ARBA" id="ARBA00022475"/>
    </source>
</evidence>
<proteinExistence type="predicted"/>
<evidence type="ECO:0000256" key="8">
    <source>
        <dbReference type="ARBA" id="ARBA00023136"/>
    </source>
</evidence>
<dbReference type="CDD" id="cd06673">
    <property type="entry name" value="PDZ10_MUPP1-PDZ8_PATJ-like"/>
    <property type="match status" value="1"/>
</dbReference>
<dbReference type="OrthoDB" id="6022711at2759"/>
<feature type="coiled-coil region" evidence="9">
    <location>
        <begin position="47"/>
        <end position="74"/>
    </location>
</feature>
<dbReference type="InterPro" id="IPR051342">
    <property type="entry name" value="PDZ_scaffold"/>
</dbReference>
<feature type="region of interest" description="Disordered" evidence="10">
    <location>
        <begin position="2035"/>
        <end position="2061"/>
    </location>
</feature>
<dbReference type="GeneID" id="118431598"/>
<feature type="domain" description="PDZ" evidence="11">
    <location>
        <begin position="154"/>
        <end position="241"/>
    </location>
</feature>
<reference evidence="14" key="3">
    <citation type="submission" date="2025-08" db="UniProtKB">
        <authorList>
            <consortium name="RefSeq"/>
        </authorList>
    </citation>
    <scope>IDENTIFICATION</scope>
</reference>
<dbReference type="GO" id="GO:0005923">
    <property type="term" value="C:bicellular tight junction"/>
    <property type="evidence" value="ECO:0007669"/>
    <property type="project" value="UniProtKB-SubCell"/>
</dbReference>
<dbReference type="SUPFAM" id="SSF101288">
    <property type="entry name" value="L27 domain"/>
    <property type="match status" value="1"/>
</dbReference>
<evidence type="ECO:0000256" key="7">
    <source>
        <dbReference type="ARBA" id="ARBA00022949"/>
    </source>
</evidence>
<keyword evidence="7" id="KW-0965">Cell junction</keyword>
<dbReference type="CDD" id="cd06674">
    <property type="entry name" value="PDZ11_MUPP1-PDZ9_PATJ-like"/>
    <property type="match status" value="1"/>
</dbReference>
<feature type="domain" description="PDZ" evidence="11">
    <location>
        <begin position="1164"/>
        <end position="1232"/>
    </location>
</feature>
<keyword evidence="6" id="KW-0677">Repeat</keyword>
<dbReference type="PROSITE" id="PS51022">
    <property type="entry name" value="L27"/>
    <property type="match status" value="1"/>
</dbReference>
<dbReference type="FunFam" id="2.30.42.10:FF:000038">
    <property type="entry name" value="Multiple PDZ domain protein isoform X1"/>
    <property type="match status" value="1"/>
</dbReference>
<keyword evidence="8" id="KW-0472">Membrane</keyword>
<dbReference type="CDD" id="cd06675">
    <property type="entry name" value="PDZ12_MUPP1-like"/>
    <property type="match status" value="1"/>
</dbReference>
<dbReference type="Gene3D" id="2.30.42.10">
    <property type="match status" value="14"/>
</dbReference>
<feature type="compositionally biased region" description="Pro residues" evidence="10">
    <location>
        <begin position="1384"/>
        <end position="1399"/>
    </location>
</feature>
<evidence type="ECO:0000259" key="12">
    <source>
        <dbReference type="PROSITE" id="PS51022"/>
    </source>
</evidence>
<feature type="region of interest" description="Disordered" evidence="10">
    <location>
        <begin position="1128"/>
        <end position="1152"/>
    </location>
</feature>
<reference evidence="14" key="1">
    <citation type="journal article" date="2016" name="Genome Biol. Evol.">
        <title>Conserved non-coding elements in the most distant genera of cephalochordates: the Goldilocks principle.</title>
        <authorList>
            <person name="Yue J.X."/>
            <person name="Kozmikova I."/>
            <person name="Ono H."/>
            <person name="Nossa C.W."/>
            <person name="Kozmik Z."/>
            <person name="Putnam N.H."/>
            <person name="Yu J.K."/>
            <person name="Holland L.Z."/>
        </authorList>
    </citation>
    <scope>NUCLEOTIDE SEQUENCE</scope>
</reference>
<evidence type="ECO:0000256" key="5">
    <source>
        <dbReference type="ARBA" id="ARBA00022553"/>
    </source>
</evidence>